<keyword evidence="4" id="KW-1185">Reference proteome</keyword>
<dbReference type="KEGG" id="clac:EG342_21565"/>
<dbReference type="OrthoDB" id="1092431at2"/>
<dbReference type="InterPro" id="IPR018490">
    <property type="entry name" value="cNMP-bd_dom_sf"/>
</dbReference>
<dbReference type="Proteomes" id="UP000236262">
    <property type="component" value="Unassembled WGS sequence"/>
</dbReference>
<evidence type="ECO:0000313" key="4">
    <source>
        <dbReference type="Proteomes" id="UP000279972"/>
    </source>
</evidence>
<dbReference type="Gene3D" id="2.60.120.10">
    <property type="entry name" value="Jelly Rolls"/>
    <property type="match status" value="1"/>
</dbReference>
<reference evidence="1 4" key="2">
    <citation type="submission" date="2018-11" db="EMBL/GenBank/DDBJ databases">
        <title>Proposal to divide the Flavobacteriaceae and reorganize its genera based on Amino Acid Identity values calculated from whole genome sequences.</title>
        <authorList>
            <person name="Nicholson A.C."/>
            <person name="Gulvik C.A."/>
            <person name="Whitney A.M."/>
            <person name="Humrighouse B.W."/>
            <person name="Bell M."/>
            <person name="Holmes B."/>
            <person name="Steigerwalt A.G."/>
            <person name="Villarma A."/>
            <person name="Sheth M."/>
            <person name="Batra D."/>
            <person name="Pryor J."/>
            <person name="Bernardet J.-F."/>
            <person name="Hugo C."/>
            <person name="Kampfer P."/>
            <person name="Newman J."/>
            <person name="McQuiston J.R."/>
        </authorList>
    </citation>
    <scope>NUCLEOTIDE SEQUENCE [LARGE SCALE GENOMIC DNA]</scope>
    <source>
        <strain evidence="1 4">KC_1864</strain>
    </source>
</reference>
<accession>A0A3G6RI23</accession>
<gene>
    <name evidence="2" type="ORF">C1637_05595</name>
    <name evidence="1" type="ORF">EG342_21565</name>
</gene>
<dbReference type="SUPFAM" id="SSF51206">
    <property type="entry name" value="cAMP-binding domain-like"/>
    <property type="match status" value="1"/>
</dbReference>
<reference evidence="2 3" key="1">
    <citation type="submission" date="2018-01" db="EMBL/GenBank/DDBJ databases">
        <title>Draft genome sequences of Chryseobacterium lactis NCTC11390, Chryseobacterium oncorhynchi 701B-08, and Chryseobacterium viscerum 687B-08.</title>
        <authorList>
            <person name="Jeong J.-J."/>
            <person name="Lee Y.J."/>
            <person name="Park B."/>
            <person name="Choi I.-G."/>
            <person name="Kim K.D."/>
        </authorList>
    </citation>
    <scope>NUCLEOTIDE SEQUENCE [LARGE SCALE GENOMIC DNA]</scope>
    <source>
        <strain evidence="2 3">NCTC11390</strain>
    </source>
</reference>
<evidence type="ECO:0000313" key="2">
    <source>
        <dbReference type="EMBL" id="PNW14433.1"/>
    </source>
</evidence>
<dbReference type="EMBL" id="CP033924">
    <property type="protein sequence ID" value="AZA84314.1"/>
    <property type="molecule type" value="Genomic_DNA"/>
</dbReference>
<evidence type="ECO:0000313" key="3">
    <source>
        <dbReference type="Proteomes" id="UP000236262"/>
    </source>
</evidence>
<sequence>MHESLINYIQRHSAQSLSEADIEFIKSVFIPKKIRKRQYFLQAGEVCKYSAFIVKGAMRQYSVDEKGVEHVVRLSLEDWWVVDRESFTMLIPSAFNIDAWEDTEVLLVSKADSVELMKIPAFNEMARVLDDKHSFSSQKRINAFISQSAEQRYIDFLTTYPAFLQRFPQHLVASYLGITKETLSRIRTQMVRK</sequence>
<proteinExistence type="predicted"/>
<dbReference type="InterPro" id="IPR014710">
    <property type="entry name" value="RmlC-like_jellyroll"/>
</dbReference>
<dbReference type="AlphaFoldDB" id="A0A3G6RI23"/>
<dbReference type="Proteomes" id="UP000279972">
    <property type="component" value="Chromosome"/>
</dbReference>
<dbReference type="EMBL" id="PPEH01000002">
    <property type="protein sequence ID" value="PNW14433.1"/>
    <property type="molecule type" value="Genomic_DNA"/>
</dbReference>
<dbReference type="RefSeq" id="WP_103289684.1">
    <property type="nucleotide sequence ID" value="NZ_CP033924.1"/>
</dbReference>
<evidence type="ECO:0000313" key="1">
    <source>
        <dbReference type="EMBL" id="AZA84314.1"/>
    </source>
</evidence>
<protein>
    <submittedName>
        <fullName evidence="1">Crp/Fnr family transcriptional regulator</fullName>
    </submittedName>
    <submittedName>
        <fullName evidence="2">Cyclic nucleotide-binding protein</fullName>
    </submittedName>
</protein>
<name>A0A3G6RI23_CHRLC</name>
<organism evidence="2 3">
    <name type="scientific">Chryseobacterium lactis</name>
    <dbReference type="NCBI Taxonomy" id="1241981"/>
    <lineage>
        <taxon>Bacteria</taxon>
        <taxon>Pseudomonadati</taxon>
        <taxon>Bacteroidota</taxon>
        <taxon>Flavobacteriia</taxon>
        <taxon>Flavobacteriales</taxon>
        <taxon>Weeksellaceae</taxon>
        <taxon>Chryseobacterium group</taxon>
        <taxon>Chryseobacterium</taxon>
    </lineage>
</organism>